<evidence type="ECO:0000313" key="2">
    <source>
        <dbReference type="EMBL" id="JAH96201.1"/>
    </source>
</evidence>
<sequence>MISVLYFKVLVLNHIHVSMLILFYFLFFWYCFFSACFLIILYRNKFFCLNKCPLFALCAT</sequence>
<dbReference type="AlphaFoldDB" id="A0A0E9X155"/>
<keyword evidence="1" id="KW-1133">Transmembrane helix</keyword>
<reference evidence="2" key="2">
    <citation type="journal article" date="2015" name="Fish Shellfish Immunol.">
        <title>Early steps in the European eel (Anguilla anguilla)-Vibrio vulnificus interaction in the gills: Role of the RtxA13 toxin.</title>
        <authorList>
            <person name="Callol A."/>
            <person name="Pajuelo D."/>
            <person name="Ebbesson L."/>
            <person name="Teles M."/>
            <person name="MacKenzie S."/>
            <person name="Amaro C."/>
        </authorList>
    </citation>
    <scope>NUCLEOTIDE SEQUENCE</scope>
</reference>
<feature type="transmembrane region" description="Helical" evidence="1">
    <location>
        <begin position="20"/>
        <end position="42"/>
    </location>
</feature>
<accession>A0A0E9X155</accession>
<keyword evidence="1" id="KW-0472">Membrane</keyword>
<name>A0A0E9X155_ANGAN</name>
<protein>
    <submittedName>
        <fullName evidence="2">Uncharacterized protein</fullName>
    </submittedName>
</protein>
<evidence type="ECO:0000256" key="1">
    <source>
        <dbReference type="SAM" id="Phobius"/>
    </source>
</evidence>
<dbReference type="EMBL" id="GBXM01012376">
    <property type="protein sequence ID" value="JAH96201.1"/>
    <property type="molecule type" value="Transcribed_RNA"/>
</dbReference>
<proteinExistence type="predicted"/>
<organism evidence="2">
    <name type="scientific">Anguilla anguilla</name>
    <name type="common">European freshwater eel</name>
    <name type="synonym">Muraena anguilla</name>
    <dbReference type="NCBI Taxonomy" id="7936"/>
    <lineage>
        <taxon>Eukaryota</taxon>
        <taxon>Metazoa</taxon>
        <taxon>Chordata</taxon>
        <taxon>Craniata</taxon>
        <taxon>Vertebrata</taxon>
        <taxon>Euteleostomi</taxon>
        <taxon>Actinopterygii</taxon>
        <taxon>Neopterygii</taxon>
        <taxon>Teleostei</taxon>
        <taxon>Anguilliformes</taxon>
        <taxon>Anguillidae</taxon>
        <taxon>Anguilla</taxon>
    </lineage>
</organism>
<reference evidence="2" key="1">
    <citation type="submission" date="2014-11" db="EMBL/GenBank/DDBJ databases">
        <authorList>
            <person name="Amaro Gonzalez C."/>
        </authorList>
    </citation>
    <scope>NUCLEOTIDE SEQUENCE</scope>
</reference>
<keyword evidence="1" id="KW-0812">Transmembrane</keyword>